<feature type="region of interest" description="Disordered" evidence="6">
    <location>
        <begin position="37"/>
        <end position="59"/>
    </location>
</feature>
<dbReference type="GO" id="GO:0009249">
    <property type="term" value="P:protein lipoylation"/>
    <property type="evidence" value="ECO:0007669"/>
    <property type="project" value="InterPro"/>
</dbReference>
<dbReference type="Proteomes" id="UP000015100">
    <property type="component" value="Unassembled WGS sequence"/>
</dbReference>
<evidence type="ECO:0000259" key="7">
    <source>
        <dbReference type="PROSITE" id="PS51733"/>
    </source>
</evidence>
<dbReference type="EMBL" id="AQGS01000823">
    <property type="protein sequence ID" value="EPS36841.1"/>
    <property type="molecule type" value="Genomic_DNA"/>
</dbReference>
<dbReference type="HOGENOM" id="CLU_035168_0_1_1"/>
<evidence type="ECO:0000256" key="2">
    <source>
        <dbReference type="ARBA" id="ARBA00007907"/>
    </source>
</evidence>
<dbReference type="PROSITE" id="PS01313">
    <property type="entry name" value="LIPB"/>
    <property type="match status" value="1"/>
</dbReference>
<feature type="region of interest" description="Disordered" evidence="6">
    <location>
        <begin position="71"/>
        <end position="109"/>
    </location>
</feature>
<dbReference type="NCBIfam" id="TIGR00214">
    <property type="entry name" value="lipB"/>
    <property type="match status" value="1"/>
</dbReference>
<keyword evidence="4" id="KW-0808">Transferase</keyword>
<dbReference type="SUPFAM" id="SSF55681">
    <property type="entry name" value="Class II aaRS and biotin synthetases"/>
    <property type="match status" value="1"/>
</dbReference>
<evidence type="ECO:0000256" key="3">
    <source>
        <dbReference type="ARBA" id="ARBA00012334"/>
    </source>
</evidence>
<dbReference type="PANTHER" id="PTHR10993">
    <property type="entry name" value="OCTANOYLTRANSFERASE"/>
    <property type="match status" value="1"/>
</dbReference>
<dbReference type="Gene3D" id="3.30.930.10">
    <property type="entry name" value="Bira Bifunctional Protein, Domain 2"/>
    <property type="match status" value="1"/>
</dbReference>
<dbReference type="PANTHER" id="PTHR10993:SF7">
    <property type="entry name" value="LIPOYLTRANSFERASE 2, MITOCHONDRIAL-RELATED"/>
    <property type="match status" value="1"/>
</dbReference>
<name>S8A6X1_DACHA</name>
<comment type="pathway">
    <text evidence="1">Protein modification; protein lipoylation via endogenous pathway; protein N(6)-(lipoyl)lysine from octanoyl-[acyl-carrier-protein]: step 1/2.</text>
</comment>
<evidence type="ECO:0000313" key="8">
    <source>
        <dbReference type="EMBL" id="EPS36841.1"/>
    </source>
</evidence>
<sequence length="319" mass="34441">MSRALHHLRLPVVDYAEASKLQSILFHLHLLWKSQSSKTSSSPSSSPKPPLIPSKPPPYIITAQFNPIYTYGRREKSTPPPSSLAKLLSSSSSSSSSSSASSSSSHTAQLAYTPRGGKVTFHGPGQLVTYPIIDLKSHSNLSPKCYIRQLETAIIKTLSDYTVPAFTTEEPGVWSGKDRKIASVGVNLRRYVSSHGIALNANVDLSYFDNIVACGLEGVTMSSMRREAEKEGSEADSAAIMVLDGKDGWMKLEDKVVGYIADGLGCDRVENVEAEEVWALGEKYDVGIKDETAEEIGVVSKEKFRQMAVDAEAAGGGRG</sequence>
<dbReference type="UniPathway" id="UPA00538">
    <property type="reaction ID" value="UER00592"/>
</dbReference>
<protein>
    <recommendedName>
        <fullName evidence="3">lipoyl(octanoyl) transferase</fullName>
        <ecNumber evidence="3">2.3.1.181</ecNumber>
    </recommendedName>
</protein>
<dbReference type="InterPro" id="IPR045864">
    <property type="entry name" value="aa-tRNA-synth_II/BPL/LPL"/>
</dbReference>
<evidence type="ECO:0000256" key="4">
    <source>
        <dbReference type="ARBA" id="ARBA00022679"/>
    </source>
</evidence>
<evidence type="ECO:0000256" key="5">
    <source>
        <dbReference type="ARBA" id="ARBA00023315"/>
    </source>
</evidence>
<dbReference type="EC" id="2.3.1.181" evidence="3"/>
<keyword evidence="5" id="KW-0012">Acyltransferase</keyword>
<gene>
    <name evidence="8" type="ORF">H072_9688</name>
</gene>
<dbReference type="GO" id="GO:0033819">
    <property type="term" value="F:lipoyl(octanoyl) transferase activity"/>
    <property type="evidence" value="ECO:0007669"/>
    <property type="project" value="UniProtKB-EC"/>
</dbReference>
<comment type="caution">
    <text evidence="8">The sequence shown here is derived from an EMBL/GenBank/DDBJ whole genome shotgun (WGS) entry which is preliminary data.</text>
</comment>
<dbReference type="PROSITE" id="PS51733">
    <property type="entry name" value="BPL_LPL_CATALYTIC"/>
    <property type="match status" value="1"/>
</dbReference>
<comment type="similarity">
    <text evidence="2">Belongs to the LipB family.</text>
</comment>
<accession>S8A6X1</accession>
<dbReference type="InterPro" id="IPR020605">
    <property type="entry name" value="Octanoyltransferase_CS"/>
</dbReference>
<dbReference type="STRING" id="1284197.S8A6X1"/>
<dbReference type="InterPro" id="IPR004143">
    <property type="entry name" value="BPL_LPL_catalytic"/>
</dbReference>
<evidence type="ECO:0000256" key="6">
    <source>
        <dbReference type="SAM" id="MobiDB-lite"/>
    </source>
</evidence>
<feature type="compositionally biased region" description="Pro residues" evidence="6">
    <location>
        <begin position="46"/>
        <end position="59"/>
    </location>
</feature>
<feature type="compositionally biased region" description="Low complexity" evidence="6">
    <location>
        <begin position="83"/>
        <end position="105"/>
    </location>
</feature>
<dbReference type="OMA" id="GDNMEME"/>
<dbReference type="Pfam" id="PF21948">
    <property type="entry name" value="LplA-B_cat"/>
    <property type="match status" value="1"/>
</dbReference>
<evidence type="ECO:0000256" key="1">
    <source>
        <dbReference type="ARBA" id="ARBA00004821"/>
    </source>
</evidence>
<dbReference type="eggNOG" id="KOG0325">
    <property type="taxonomic scope" value="Eukaryota"/>
</dbReference>
<feature type="domain" description="BPL/LPL catalytic" evidence="7">
    <location>
        <begin position="54"/>
        <end position="254"/>
    </location>
</feature>
<proteinExistence type="inferred from homology"/>
<reference evidence="8 9" key="1">
    <citation type="journal article" date="2013" name="PLoS Genet.">
        <title>Genomic mechanisms accounting for the adaptation to parasitism in nematode-trapping fungi.</title>
        <authorList>
            <person name="Meerupati T."/>
            <person name="Andersson K.M."/>
            <person name="Friman E."/>
            <person name="Kumar D."/>
            <person name="Tunlid A."/>
            <person name="Ahren D."/>
        </authorList>
    </citation>
    <scope>NUCLEOTIDE SEQUENCE [LARGE SCALE GENOMIC DNA]</scope>
    <source>
        <strain evidence="8 9">CBS 200.50</strain>
    </source>
</reference>
<organism evidence="8 9">
    <name type="scientific">Dactylellina haptotyla (strain CBS 200.50)</name>
    <name type="common">Nematode-trapping fungus</name>
    <name type="synonym">Monacrosporium haptotylum</name>
    <dbReference type="NCBI Taxonomy" id="1284197"/>
    <lineage>
        <taxon>Eukaryota</taxon>
        <taxon>Fungi</taxon>
        <taxon>Dikarya</taxon>
        <taxon>Ascomycota</taxon>
        <taxon>Pezizomycotina</taxon>
        <taxon>Orbiliomycetes</taxon>
        <taxon>Orbiliales</taxon>
        <taxon>Orbiliaceae</taxon>
        <taxon>Dactylellina</taxon>
    </lineage>
</organism>
<keyword evidence="9" id="KW-1185">Reference proteome</keyword>
<dbReference type="AlphaFoldDB" id="S8A6X1"/>
<dbReference type="InterPro" id="IPR000544">
    <property type="entry name" value="Octanoyltransferase"/>
</dbReference>
<dbReference type="OrthoDB" id="19908at2759"/>
<evidence type="ECO:0000313" key="9">
    <source>
        <dbReference type="Proteomes" id="UP000015100"/>
    </source>
</evidence>
<reference evidence="9" key="2">
    <citation type="submission" date="2013-04" db="EMBL/GenBank/DDBJ databases">
        <title>Genomic mechanisms accounting for the adaptation to parasitism in nematode-trapping fungi.</title>
        <authorList>
            <person name="Ahren D.G."/>
        </authorList>
    </citation>
    <scope>NUCLEOTIDE SEQUENCE [LARGE SCALE GENOMIC DNA]</scope>
    <source>
        <strain evidence="9">CBS 200.50</strain>
    </source>
</reference>